<reference evidence="2 3" key="1">
    <citation type="submission" date="2019-03" db="EMBL/GenBank/DDBJ databases">
        <title>Genomic Encyclopedia of Type Strains, Phase IV (KMG-IV): sequencing the most valuable type-strain genomes for metagenomic binning, comparative biology and taxonomic classification.</title>
        <authorList>
            <person name="Goeker M."/>
        </authorList>
    </citation>
    <scope>NUCLEOTIDE SEQUENCE [LARGE SCALE GENOMIC DNA]</scope>
    <source>
        <strain evidence="2 3">DSM 103792</strain>
    </source>
</reference>
<name>A0A4V3D7U2_9GAMM</name>
<keyword evidence="3" id="KW-1185">Reference proteome</keyword>
<dbReference type="EMBL" id="SNYM01000005">
    <property type="protein sequence ID" value="TDQ49097.1"/>
    <property type="molecule type" value="Genomic_DNA"/>
</dbReference>
<gene>
    <name evidence="2" type="ORF">EV696_10571</name>
</gene>
<comment type="caution">
    <text evidence="2">The sequence shown here is derived from an EMBL/GenBank/DDBJ whole genome shotgun (WGS) entry which is preliminary data.</text>
</comment>
<accession>A0A4V3D7U2</accession>
<evidence type="ECO:0000313" key="3">
    <source>
        <dbReference type="Proteomes" id="UP000295375"/>
    </source>
</evidence>
<keyword evidence="1" id="KW-0732">Signal</keyword>
<organism evidence="2 3">
    <name type="scientific">Permianibacter aggregans</name>
    <dbReference type="NCBI Taxonomy" id="1510150"/>
    <lineage>
        <taxon>Bacteria</taxon>
        <taxon>Pseudomonadati</taxon>
        <taxon>Pseudomonadota</taxon>
        <taxon>Gammaproteobacteria</taxon>
        <taxon>Pseudomonadales</taxon>
        <taxon>Pseudomonadaceae</taxon>
        <taxon>Permianibacter</taxon>
    </lineage>
</organism>
<dbReference type="Pfam" id="PF11456">
    <property type="entry name" value="DUF3019"/>
    <property type="match status" value="1"/>
</dbReference>
<feature type="signal peptide" evidence="1">
    <location>
        <begin position="1"/>
        <end position="21"/>
    </location>
</feature>
<dbReference type="AlphaFoldDB" id="A0A4V3D7U2"/>
<feature type="chain" id="PRO_5020349945" evidence="1">
    <location>
        <begin position="22"/>
        <end position="141"/>
    </location>
</feature>
<dbReference type="Proteomes" id="UP000295375">
    <property type="component" value="Unassembled WGS sequence"/>
</dbReference>
<dbReference type="InterPro" id="IPR021559">
    <property type="entry name" value="DUF3019"/>
</dbReference>
<proteinExistence type="predicted"/>
<evidence type="ECO:0000313" key="2">
    <source>
        <dbReference type="EMBL" id="TDQ49097.1"/>
    </source>
</evidence>
<protein>
    <submittedName>
        <fullName evidence="2">DUF3019 family protein</fullName>
    </submittedName>
</protein>
<evidence type="ECO:0000256" key="1">
    <source>
        <dbReference type="SAM" id="SignalP"/>
    </source>
</evidence>
<sequence>MTKCLLITITVALAVMAPARAEPEQHASPTPAEGSTDQLNELVVQPALCALAKEESLCRKPIAIYWRLAASASPCLYRSDAEDALHCWRQELNGKLNITIETESNIVFQLRDGETTLAEAVFQVLWEEQQRRRRRNPWQFF</sequence>